<dbReference type="AlphaFoldDB" id="U1X469"/>
<reference evidence="1 2" key="1">
    <citation type="submission" date="2013-08" db="EMBL/GenBank/DDBJ databases">
        <authorList>
            <person name="Weinstock G."/>
            <person name="Sodergren E."/>
            <person name="Wylie T."/>
            <person name="Fulton L."/>
            <person name="Fulton R."/>
            <person name="Fronick C."/>
            <person name="O'Laughlin M."/>
            <person name="Godfrey J."/>
            <person name="Miner T."/>
            <person name="Herter B."/>
            <person name="Appelbaum E."/>
            <person name="Cordes M."/>
            <person name="Lek S."/>
            <person name="Wollam A."/>
            <person name="Pepin K.H."/>
            <person name="Palsikar V.B."/>
            <person name="Mitreva M."/>
            <person name="Wilson R.K."/>
        </authorList>
    </citation>
    <scope>NUCLEOTIDE SEQUENCE [LARGE SCALE GENOMIC DNA]</scope>
    <source>
        <strain evidence="1 2">ATCC 12856</strain>
    </source>
</reference>
<sequence length="46" mass="5267">MQNFHDSLLGFSGIARRFLSHNTFRNAFAFINLRKEESSYGKAETG</sequence>
<gene>
    <name evidence="1" type="ORF">HMPREF0083_02602</name>
</gene>
<dbReference type="HOGENOM" id="CLU_3179525_0_0_9"/>
<protein>
    <submittedName>
        <fullName evidence="1">Uncharacterized protein</fullName>
    </submittedName>
</protein>
<dbReference type="Proteomes" id="UP000016511">
    <property type="component" value="Unassembled WGS sequence"/>
</dbReference>
<dbReference type="STRING" id="649747.HMPREF0083_02602"/>
<evidence type="ECO:0000313" key="1">
    <source>
        <dbReference type="EMBL" id="ERI09323.1"/>
    </source>
</evidence>
<proteinExistence type="predicted"/>
<organism evidence="1 2">
    <name type="scientific">Aneurinibacillus aneurinilyticus ATCC 12856</name>
    <dbReference type="NCBI Taxonomy" id="649747"/>
    <lineage>
        <taxon>Bacteria</taxon>
        <taxon>Bacillati</taxon>
        <taxon>Bacillota</taxon>
        <taxon>Bacilli</taxon>
        <taxon>Bacillales</taxon>
        <taxon>Paenibacillaceae</taxon>
        <taxon>Aneurinibacillus group</taxon>
        <taxon>Aneurinibacillus</taxon>
    </lineage>
</organism>
<dbReference type="EMBL" id="AWSJ01000160">
    <property type="protein sequence ID" value="ERI09323.1"/>
    <property type="molecule type" value="Genomic_DNA"/>
</dbReference>
<comment type="caution">
    <text evidence="1">The sequence shown here is derived from an EMBL/GenBank/DDBJ whole genome shotgun (WGS) entry which is preliminary data.</text>
</comment>
<accession>U1X469</accession>
<keyword evidence="2" id="KW-1185">Reference proteome</keyword>
<evidence type="ECO:0000313" key="2">
    <source>
        <dbReference type="Proteomes" id="UP000016511"/>
    </source>
</evidence>
<name>U1X469_ANEAE</name>